<dbReference type="InterPro" id="IPR010604">
    <property type="entry name" value="Plant_AUG7"/>
</dbReference>
<dbReference type="EMBL" id="LSMT01000147">
    <property type="protein sequence ID" value="PFX25592.1"/>
    <property type="molecule type" value="Genomic_DNA"/>
</dbReference>
<comment type="caution">
    <text evidence="1">The sequence shown here is derived from an EMBL/GenBank/DDBJ whole genome shotgun (WGS) entry which is preliminary data.</text>
</comment>
<dbReference type="PANTHER" id="PTHR14352">
    <property type="entry name" value="HAUS AUGMIN-LIKE COMPLEX SUBUNIT 7"/>
    <property type="match status" value="1"/>
</dbReference>
<dbReference type="Proteomes" id="UP000225706">
    <property type="component" value="Unassembled WGS sequence"/>
</dbReference>
<dbReference type="GO" id="GO:0031023">
    <property type="term" value="P:microtubule organizing center organization"/>
    <property type="evidence" value="ECO:0007669"/>
    <property type="project" value="TreeGrafter"/>
</dbReference>
<dbReference type="PANTHER" id="PTHR14352:SF2">
    <property type="entry name" value="HAUS AUGMIN-LIKE COMPLEX SUBUNIT 7"/>
    <property type="match status" value="1"/>
</dbReference>
<sequence length="354" mass="40206">MAAAVKDRLSHFRSKLEELDCPYLGGVEESWIEELLFKPGEPRLRLLQWAVGKFDPVIYNMLENQQSKALGRNDSRIQKLLFACHLLGLCKSDDIDLVQGNKSRNKQAVFWENLLDLIGTIESSGQISHFTTPVRTASLQSGTPFSLEEQFRSDCYFFDGLCRQEDLQNVFRSKVQLYPPDLMKTTSGLENKKIPDEKQLMSVTEKLLSELEEQSKQLDELRESAPLCDADAITVEKVSKTLSLSLTTMAQVVSGFLHCFETEMKPWSKRPAPVLSEVGPAFSRVHRLLSRYTELIQNLGTIKRSYSEICHDGKDKIFTRQKDDTGLNPAELKTLQGCLGVLEESLQRLREEGR</sequence>
<evidence type="ECO:0000313" key="1">
    <source>
        <dbReference type="EMBL" id="PFX25592.1"/>
    </source>
</evidence>
<dbReference type="Pfam" id="PF06694">
    <property type="entry name" value="Plant_NMP1"/>
    <property type="match status" value="1"/>
</dbReference>
<evidence type="ECO:0000313" key="2">
    <source>
        <dbReference type="Proteomes" id="UP000225706"/>
    </source>
</evidence>
<dbReference type="GO" id="GO:0051011">
    <property type="term" value="F:microtubule minus-end binding"/>
    <property type="evidence" value="ECO:0007669"/>
    <property type="project" value="InterPro"/>
</dbReference>
<proteinExistence type="predicted"/>
<keyword evidence="2" id="KW-1185">Reference proteome</keyword>
<dbReference type="GO" id="GO:0051225">
    <property type="term" value="P:spindle assembly"/>
    <property type="evidence" value="ECO:0007669"/>
    <property type="project" value="TreeGrafter"/>
</dbReference>
<dbReference type="AlphaFoldDB" id="A0A2B4SAN7"/>
<dbReference type="GO" id="GO:0070652">
    <property type="term" value="C:HAUS complex"/>
    <property type="evidence" value="ECO:0007669"/>
    <property type="project" value="TreeGrafter"/>
</dbReference>
<reference evidence="2" key="1">
    <citation type="journal article" date="2017" name="bioRxiv">
        <title>Comparative analysis of the genomes of Stylophora pistillata and Acropora digitifera provides evidence for extensive differences between species of corals.</title>
        <authorList>
            <person name="Voolstra C.R."/>
            <person name="Li Y."/>
            <person name="Liew Y.J."/>
            <person name="Baumgarten S."/>
            <person name="Zoccola D."/>
            <person name="Flot J.-F."/>
            <person name="Tambutte S."/>
            <person name="Allemand D."/>
            <person name="Aranda M."/>
        </authorList>
    </citation>
    <scope>NUCLEOTIDE SEQUENCE [LARGE SCALE GENOMIC DNA]</scope>
</reference>
<name>A0A2B4SAN7_STYPI</name>
<dbReference type="OrthoDB" id="6435999at2759"/>
<organism evidence="1 2">
    <name type="scientific">Stylophora pistillata</name>
    <name type="common">Smooth cauliflower coral</name>
    <dbReference type="NCBI Taxonomy" id="50429"/>
    <lineage>
        <taxon>Eukaryota</taxon>
        <taxon>Metazoa</taxon>
        <taxon>Cnidaria</taxon>
        <taxon>Anthozoa</taxon>
        <taxon>Hexacorallia</taxon>
        <taxon>Scleractinia</taxon>
        <taxon>Astrocoeniina</taxon>
        <taxon>Pocilloporidae</taxon>
        <taxon>Stylophora</taxon>
    </lineage>
</organism>
<dbReference type="InterPro" id="IPR029711">
    <property type="entry name" value="Haus7-like"/>
</dbReference>
<protein>
    <submittedName>
        <fullName evidence="1">HAUS augmin-like complex subunit 7</fullName>
    </submittedName>
</protein>
<gene>
    <name evidence="1" type="primary">Haus7</name>
    <name evidence="1" type="ORF">AWC38_SpisGene9785</name>
</gene>
<dbReference type="STRING" id="50429.A0A2B4SAN7"/>
<accession>A0A2B4SAN7</accession>